<keyword evidence="1" id="KW-0732">Signal</keyword>
<dbReference type="STRING" id="1055723.SAMN05216293_2511"/>
<dbReference type="RefSeq" id="WP_072880295.1">
    <property type="nucleotide sequence ID" value="NZ_FOKU01000004.1"/>
</dbReference>
<gene>
    <name evidence="2" type="ORF">SAMN04487891_10491</name>
    <name evidence="3" type="ORF">SAMN05216293_2511</name>
</gene>
<organism evidence="3 4">
    <name type="scientific">Flagellimonas taeanensis</name>
    <dbReference type="NCBI Taxonomy" id="1005926"/>
    <lineage>
        <taxon>Bacteria</taxon>
        <taxon>Pseudomonadati</taxon>
        <taxon>Bacteroidota</taxon>
        <taxon>Flavobacteriia</taxon>
        <taxon>Flavobacteriales</taxon>
        <taxon>Flavobacteriaceae</taxon>
        <taxon>Flagellimonas</taxon>
    </lineage>
</organism>
<reference evidence="3 4" key="1">
    <citation type="submission" date="2016-11" db="EMBL/GenBank/DDBJ databases">
        <authorList>
            <person name="Varghese N."/>
            <person name="Submissions S."/>
        </authorList>
    </citation>
    <scope>NUCLEOTIDE SEQUENCE [LARGE SCALE GENOMIC DNA]</scope>
    <source>
        <strain evidence="3 4">CGMCC 1.12174</strain>
        <strain evidence="2 5">DSM 26351</strain>
    </source>
</reference>
<proteinExistence type="predicted"/>
<comment type="caution">
    <text evidence="3">The sequence shown here is derived from an EMBL/GenBank/DDBJ whole genome shotgun (WGS) entry which is preliminary data.</text>
</comment>
<dbReference type="Proteomes" id="UP000198940">
    <property type="component" value="Unassembled WGS sequence"/>
</dbReference>
<protein>
    <submittedName>
        <fullName evidence="3">Uncharacterized protein</fullName>
    </submittedName>
</protein>
<evidence type="ECO:0000313" key="3">
    <source>
        <dbReference type="EMBL" id="SHL03229.1"/>
    </source>
</evidence>
<dbReference type="InterPro" id="IPR045391">
    <property type="entry name" value="DUF6520"/>
</dbReference>
<accession>A0A1M6XBH1</accession>
<dbReference type="EMBL" id="FRAT01000006">
    <property type="protein sequence ID" value="SHL03229.1"/>
    <property type="molecule type" value="Genomic_DNA"/>
</dbReference>
<dbReference type="OrthoDB" id="1179119at2"/>
<keyword evidence="5" id="KW-1185">Reference proteome</keyword>
<evidence type="ECO:0000313" key="5">
    <source>
        <dbReference type="Proteomes" id="UP000198940"/>
    </source>
</evidence>
<dbReference type="Pfam" id="PF20130">
    <property type="entry name" value="DUF6520"/>
    <property type="match status" value="1"/>
</dbReference>
<evidence type="ECO:0000313" key="4">
    <source>
        <dbReference type="Proteomes" id="UP000184031"/>
    </source>
</evidence>
<evidence type="ECO:0000313" key="2">
    <source>
        <dbReference type="EMBL" id="SFB96242.1"/>
    </source>
</evidence>
<feature type="signal peptide" evidence="1">
    <location>
        <begin position="1"/>
        <end position="24"/>
    </location>
</feature>
<evidence type="ECO:0000256" key="1">
    <source>
        <dbReference type="SAM" id="SignalP"/>
    </source>
</evidence>
<dbReference type="EMBL" id="FOKU01000004">
    <property type="protein sequence ID" value="SFB96242.1"/>
    <property type="molecule type" value="Genomic_DNA"/>
</dbReference>
<feature type="chain" id="PRO_5009922356" evidence="1">
    <location>
        <begin position="25"/>
        <end position="81"/>
    </location>
</feature>
<dbReference type="Proteomes" id="UP000184031">
    <property type="component" value="Unassembled WGS sequence"/>
</dbReference>
<sequence length="81" mass="8923">MKSNFLKLVLPAFAILLAVGLAFATKEKTVENEGHYLHPINGWTAVSVEPECFTGSDIPCTYNGHQLYAQPSQSSKKLKKD</sequence>
<name>A0A1M6XBH1_9FLAO</name>
<dbReference type="AlphaFoldDB" id="A0A1M6XBH1"/>